<reference evidence="12 13" key="1">
    <citation type="submission" date="2020-01" db="EMBL/GenBank/DDBJ databases">
        <authorList>
            <person name="Gupta K D."/>
        </authorList>
    </citation>
    <scope>NUCLEOTIDE SEQUENCE [LARGE SCALE GENOMIC DNA]</scope>
</reference>
<dbReference type="Gene3D" id="3.90.1150.10">
    <property type="entry name" value="Aspartate Aminotransferase, domain 1"/>
    <property type="match status" value="1"/>
</dbReference>
<dbReference type="NCBIfam" id="TIGR00707">
    <property type="entry name" value="argD"/>
    <property type="match status" value="1"/>
</dbReference>
<dbReference type="PROSITE" id="PS00600">
    <property type="entry name" value="AA_TRANSFER_CLASS_3"/>
    <property type="match status" value="1"/>
</dbReference>
<comment type="subcellular location">
    <subcellularLocation>
        <location evidence="2">Mitochondrion</location>
    </subcellularLocation>
</comment>
<dbReference type="InterPro" id="IPR049704">
    <property type="entry name" value="Aminotrans_3_PPA_site"/>
</dbReference>
<evidence type="ECO:0000256" key="6">
    <source>
        <dbReference type="ARBA" id="ARBA00022576"/>
    </source>
</evidence>
<dbReference type="InterPro" id="IPR015424">
    <property type="entry name" value="PyrdxlP-dep_Trfase"/>
</dbReference>
<dbReference type="SUPFAM" id="SSF53383">
    <property type="entry name" value="PLP-dependent transferases"/>
    <property type="match status" value="1"/>
</dbReference>
<proteinExistence type="inferred from homology"/>
<dbReference type="CDD" id="cd00610">
    <property type="entry name" value="OAT_like"/>
    <property type="match status" value="1"/>
</dbReference>
<dbReference type="HAMAP" id="MF_01107">
    <property type="entry name" value="ArgD_aminotrans_3"/>
    <property type="match status" value="1"/>
</dbReference>
<dbReference type="PIRSF" id="PIRSF000521">
    <property type="entry name" value="Transaminase_4ab_Lys_Orn"/>
    <property type="match status" value="1"/>
</dbReference>
<dbReference type="Proteomes" id="UP000467700">
    <property type="component" value="Unassembled WGS sequence"/>
</dbReference>
<dbReference type="EMBL" id="CACVBS010000028">
    <property type="protein sequence ID" value="CAA7260201.1"/>
    <property type="molecule type" value="Genomic_DNA"/>
</dbReference>
<dbReference type="OrthoDB" id="10260828at2759"/>
<comment type="cofactor">
    <cofactor evidence="1">
        <name>pyridoxal 5'-phosphate</name>
        <dbReference type="ChEBI" id="CHEBI:597326"/>
    </cofactor>
</comment>
<dbReference type="InterPro" id="IPR004636">
    <property type="entry name" value="AcOrn/SuccOrn_fam"/>
</dbReference>
<evidence type="ECO:0000256" key="3">
    <source>
        <dbReference type="ARBA" id="ARBA00005024"/>
    </source>
</evidence>
<dbReference type="FunFam" id="3.40.640.10:FF:000004">
    <property type="entry name" value="Acetylornithine aminotransferase"/>
    <property type="match status" value="1"/>
</dbReference>
<evidence type="ECO:0000256" key="2">
    <source>
        <dbReference type="ARBA" id="ARBA00004173"/>
    </source>
</evidence>
<evidence type="ECO:0000256" key="9">
    <source>
        <dbReference type="ARBA" id="ARBA00022898"/>
    </source>
</evidence>
<keyword evidence="6" id="KW-0032">Aminotransferase</keyword>
<protein>
    <recommendedName>
        <fullName evidence="5">acetylornithine transaminase</fullName>
        <ecNumber evidence="5">2.6.1.11</ecNumber>
    </recommendedName>
</protein>
<evidence type="ECO:0000256" key="8">
    <source>
        <dbReference type="ARBA" id="ARBA00022679"/>
    </source>
</evidence>
<dbReference type="PANTHER" id="PTHR11986">
    <property type="entry name" value="AMINOTRANSFERASE CLASS III"/>
    <property type="match status" value="1"/>
</dbReference>
<keyword evidence="7" id="KW-0028">Amino-acid biosynthesis</keyword>
<evidence type="ECO:0000256" key="11">
    <source>
        <dbReference type="SAM" id="MobiDB-lite"/>
    </source>
</evidence>
<dbReference type="GO" id="GO:0042802">
    <property type="term" value="F:identical protein binding"/>
    <property type="evidence" value="ECO:0007669"/>
    <property type="project" value="TreeGrafter"/>
</dbReference>
<evidence type="ECO:0000256" key="5">
    <source>
        <dbReference type="ARBA" id="ARBA00012919"/>
    </source>
</evidence>
<dbReference type="PANTHER" id="PTHR11986:SF79">
    <property type="entry name" value="ACETYLORNITHINE AMINOTRANSFERASE, MITOCHONDRIAL"/>
    <property type="match status" value="1"/>
</dbReference>
<sequence length="496" mass="52758">MRRVQLIAGSNGRTIFGSKPRSSKPLPILRGLATSPNTSHLTPTHKPLSPPSAATQEFLARGQAYLLPVYARPDFVLARGKGAYVWDVDGRKYLDFSAGIAVNALGHADEGVLKVMNEQAGKLLHTSNVYHNEWAGKLAELLVTLTQAEGGLGNAANSAAGSNAGGETASGGAKVFFANSGTEANEGALKIARRVGKDVWAAKEGKSWDDAACTKNRIVCFENSFHGRSMGALSVTSNPKYQRPFEPLIPNVDVGKLNDVQALERLVNEDTCAVIVEPIQGEGGINAANEEFLRTLRRKCDEVGAVLIFDEIQCGLYRTGTLWAHSPLPVDCHPDIVTMAKPLANGYPIGAVLLRDKVAATMTAGSHGTTFGGSPLACAIGHHVLSRLSSREFLGSMRETSSYLEKRLAQLPKWFPEVVEAGVRGRGLIRGLGFKDASTPGKIVELARERGVFVLTAGKDAVRLVPSLNVGQAEVDVAVDVLESCLSVASGNSRAD</sequence>
<dbReference type="AlphaFoldDB" id="A0A8S0VX57"/>
<dbReference type="InterPro" id="IPR005814">
    <property type="entry name" value="Aminotrans_3"/>
</dbReference>
<keyword evidence="9 10" id="KW-0663">Pyridoxal phosphate</keyword>
<evidence type="ECO:0000313" key="12">
    <source>
        <dbReference type="EMBL" id="CAA7260201.1"/>
    </source>
</evidence>
<dbReference type="InterPro" id="IPR050103">
    <property type="entry name" value="Class-III_PLP-dep_AT"/>
</dbReference>
<dbReference type="InterPro" id="IPR015422">
    <property type="entry name" value="PyrdxlP-dep_Trfase_small"/>
</dbReference>
<evidence type="ECO:0000313" key="13">
    <source>
        <dbReference type="Proteomes" id="UP000467700"/>
    </source>
</evidence>
<comment type="caution">
    <text evidence="12">The sequence shown here is derived from an EMBL/GenBank/DDBJ whole genome shotgun (WGS) entry which is preliminary data.</text>
</comment>
<dbReference type="Pfam" id="PF00202">
    <property type="entry name" value="Aminotran_3"/>
    <property type="match status" value="1"/>
</dbReference>
<comment type="pathway">
    <text evidence="3">Amino-acid biosynthesis; L-arginine biosynthesis; N(2)-acetyl-L-ornithine from L-glutamate: step 4/4.</text>
</comment>
<name>A0A8S0VX57_CYCAE</name>
<evidence type="ECO:0000256" key="4">
    <source>
        <dbReference type="ARBA" id="ARBA00008954"/>
    </source>
</evidence>
<accession>A0A8S0VX57</accession>
<evidence type="ECO:0000256" key="7">
    <source>
        <dbReference type="ARBA" id="ARBA00022605"/>
    </source>
</evidence>
<dbReference type="InterPro" id="IPR015421">
    <property type="entry name" value="PyrdxlP-dep_Trfase_major"/>
</dbReference>
<dbReference type="GO" id="GO:0005759">
    <property type="term" value="C:mitochondrial matrix"/>
    <property type="evidence" value="ECO:0007669"/>
    <property type="project" value="TreeGrafter"/>
</dbReference>
<gene>
    <name evidence="12" type="ORF">AAE3_LOCUS2480</name>
</gene>
<organism evidence="12 13">
    <name type="scientific">Cyclocybe aegerita</name>
    <name type="common">Black poplar mushroom</name>
    <name type="synonym">Agrocybe aegerita</name>
    <dbReference type="NCBI Taxonomy" id="1973307"/>
    <lineage>
        <taxon>Eukaryota</taxon>
        <taxon>Fungi</taxon>
        <taxon>Dikarya</taxon>
        <taxon>Basidiomycota</taxon>
        <taxon>Agaricomycotina</taxon>
        <taxon>Agaricomycetes</taxon>
        <taxon>Agaricomycetidae</taxon>
        <taxon>Agaricales</taxon>
        <taxon>Agaricineae</taxon>
        <taxon>Bolbitiaceae</taxon>
        <taxon>Cyclocybe</taxon>
    </lineage>
</organism>
<dbReference type="GO" id="GO:0030170">
    <property type="term" value="F:pyridoxal phosphate binding"/>
    <property type="evidence" value="ECO:0007669"/>
    <property type="project" value="InterPro"/>
</dbReference>
<dbReference type="GO" id="GO:0003992">
    <property type="term" value="F:N2-acetyl-L-ornithine:2-oxoglutarate 5-aminotransferase activity"/>
    <property type="evidence" value="ECO:0007669"/>
    <property type="project" value="UniProtKB-EC"/>
</dbReference>
<dbReference type="Gene3D" id="3.40.640.10">
    <property type="entry name" value="Type I PLP-dependent aspartate aminotransferase-like (Major domain)"/>
    <property type="match status" value="1"/>
</dbReference>
<evidence type="ECO:0000256" key="1">
    <source>
        <dbReference type="ARBA" id="ARBA00001933"/>
    </source>
</evidence>
<feature type="region of interest" description="Disordered" evidence="11">
    <location>
        <begin position="17"/>
        <end position="51"/>
    </location>
</feature>
<comment type="similarity">
    <text evidence="4 10">Belongs to the class-III pyridoxal-phosphate-dependent aminotransferase family.</text>
</comment>
<keyword evidence="13" id="KW-1185">Reference proteome</keyword>
<dbReference type="EC" id="2.6.1.11" evidence="5"/>
<evidence type="ECO:0000256" key="10">
    <source>
        <dbReference type="RuleBase" id="RU003560"/>
    </source>
</evidence>
<keyword evidence="8" id="KW-0808">Transferase</keyword>
<dbReference type="GO" id="GO:0006526">
    <property type="term" value="P:L-arginine biosynthetic process"/>
    <property type="evidence" value="ECO:0007669"/>
    <property type="project" value="UniProtKB-ARBA"/>
</dbReference>